<dbReference type="InterPro" id="IPR032710">
    <property type="entry name" value="NTF2-like_dom_sf"/>
</dbReference>
<name>A0ABZ2RDH9_ECTME</name>
<evidence type="ECO:0000259" key="1">
    <source>
        <dbReference type="Pfam" id="PF12680"/>
    </source>
</evidence>
<sequence>MSEFLHRFAHKFASLTADNLDHLGELYSHDVVFQDPLHTIKGLPAVQDYFANLYANVSDLKFTFEQLDTLTSGKSGYLRWTMQFRHPRLNGGNPVMVKGCTYLRWHEKVYLHHDYFDAGAMLYEHLPLAGKLIRWLKGRLA</sequence>
<dbReference type="InterPro" id="IPR037401">
    <property type="entry name" value="SnoaL-like"/>
</dbReference>
<dbReference type="EMBL" id="CP148074">
    <property type="protein sequence ID" value="WXL24387.1"/>
    <property type="molecule type" value="Genomic_DNA"/>
</dbReference>
<dbReference type="SUPFAM" id="SSF54427">
    <property type="entry name" value="NTF2-like"/>
    <property type="match status" value="1"/>
</dbReference>
<evidence type="ECO:0000313" key="2">
    <source>
        <dbReference type="EMBL" id="WXL24387.1"/>
    </source>
</evidence>
<reference evidence="2 3" key="1">
    <citation type="submission" date="2024-03" db="EMBL/GenBank/DDBJ databases">
        <title>Complete genome of BD2.</title>
        <authorList>
            <person name="Cao G."/>
        </authorList>
    </citation>
    <scope>NUCLEOTIDE SEQUENCE [LARGE SCALE GENOMIC DNA]</scope>
    <source>
        <strain evidence="2 3">BD2</strain>
    </source>
</reference>
<feature type="domain" description="SnoaL-like" evidence="1">
    <location>
        <begin position="12"/>
        <end position="105"/>
    </location>
</feature>
<proteinExistence type="predicted"/>
<protein>
    <submittedName>
        <fullName evidence="2">Nuclear transport factor 2 family protein</fullName>
    </submittedName>
</protein>
<dbReference type="Pfam" id="PF12680">
    <property type="entry name" value="SnoaL_2"/>
    <property type="match status" value="1"/>
</dbReference>
<evidence type="ECO:0000313" key="3">
    <source>
        <dbReference type="Proteomes" id="UP001476583"/>
    </source>
</evidence>
<dbReference type="Gene3D" id="3.10.450.50">
    <property type="match status" value="1"/>
</dbReference>
<gene>
    <name evidence="2" type="ORF">WG219_13740</name>
</gene>
<organism evidence="2 3">
    <name type="scientific">Ectopseudomonas mendocina</name>
    <name type="common">Pseudomonas mendocina</name>
    <dbReference type="NCBI Taxonomy" id="300"/>
    <lineage>
        <taxon>Bacteria</taxon>
        <taxon>Pseudomonadati</taxon>
        <taxon>Pseudomonadota</taxon>
        <taxon>Gammaproteobacteria</taxon>
        <taxon>Pseudomonadales</taxon>
        <taxon>Pseudomonadaceae</taxon>
        <taxon>Ectopseudomonas</taxon>
    </lineage>
</organism>
<keyword evidence="3" id="KW-1185">Reference proteome</keyword>
<dbReference type="Proteomes" id="UP001476583">
    <property type="component" value="Chromosome"/>
</dbReference>
<accession>A0ABZ2RDH9</accession>